<name>A0A1I5Y2A7_9PSEU</name>
<accession>A0A1I5Y2A7</accession>
<gene>
    <name evidence="1" type="ORF">G3I59_10575</name>
    <name evidence="2" type="ORF">SAMN05421854_111155</name>
</gene>
<evidence type="ECO:0000313" key="4">
    <source>
        <dbReference type="Proteomes" id="UP000470404"/>
    </source>
</evidence>
<evidence type="ECO:0000313" key="1">
    <source>
        <dbReference type="EMBL" id="NEC56020.1"/>
    </source>
</evidence>
<dbReference type="STRING" id="112413.SAMN05421854_111155"/>
<organism evidence="2 3">
    <name type="scientific">Amycolatopsis rubida</name>
    <dbReference type="NCBI Taxonomy" id="112413"/>
    <lineage>
        <taxon>Bacteria</taxon>
        <taxon>Bacillati</taxon>
        <taxon>Actinomycetota</taxon>
        <taxon>Actinomycetes</taxon>
        <taxon>Pseudonocardiales</taxon>
        <taxon>Pseudonocardiaceae</taxon>
        <taxon>Amycolatopsis</taxon>
    </lineage>
</organism>
<sequence>MTPYPAPSEEALALEFLGTTSAGGNCPNAYRTNRGTYVVQGYRVTDEQALRQLHERGMPDTETAVEIPVGLLKFFPQEA</sequence>
<keyword evidence="4" id="KW-1185">Reference proteome</keyword>
<evidence type="ECO:0000313" key="2">
    <source>
        <dbReference type="EMBL" id="SFQ38107.1"/>
    </source>
</evidence>
<dbReference type="OrthoDB" id="3577809at2"/>
<dbReference type="EMBL" id="FOWC01000011">
    <property type="protein sequence ID" value="SFQ38107.1"/>
    <property type="molecule type" value="Genomic_DNA"/>
</dbReference>
<dbReference type="EMBL" id="JAAGNC010000063">
    <property type="protein sequence ID" value="NEC56020.1"/>
    <property type="molecule type" value="Genomic_DNA"/>
</dbReference>
<proteinExistence type="predicted"/>
<protein>
    <submittedName>
        <fullName evidence="2">Uncharacterized protein</fullName>
    </submittedName>
</protein>
<dbReference type="Proteomes" id="UP000199137">
    <property type="component" value="Unassembled WGS sequence"/>
</dbReference>
<evidence type="ECO:0000313" key="3">
    <source>
        <dbReference type="Proteomes" id="UP000199137"/>
    </source>
</evidence>
<dbReference type="AlphaFoldDB" id="A0A1I5Y2A7"/>
<reference evidence="2 3" key="1">
    <citation type="submission" date="2016-10" db="EMBL/GenBank/DDBJ databases">
        <authorList>
            <person name="de Groot N.N."/>
        </authorList>
    </citation>
    <scope>NUCLEOTIDE SEQUENCE [LARGE SCALE GENOMIC DNA]</scope>
    <source>
        <strain evidence="2 3">DSM 44637</strain>
    </source>
</reference>
<dbReference type="Proteomes" id="UP000470404">
    <property type="component" value="Unassembled WGS sequence"/>
</dbReference>
<reference evidence="1 4" key="2">
    <citation type="submission" date="2020-01" db="EMBL/GenBank/DDBJ databases">
        <title>Insect and environment-associated Actinomycetes.</title>
        <authorList>
            <person name="Currrie C."/>
            <person name="Chevrette M."/>
            <person name="Carlson C."/>
            <person name="Stubbendieck R."/>
            <person name="Wendt-Pienkowski E."/>
        </authorList>
    </citation>
    <scope>NUCLEOTIDE SEQUENCE [LARGE SCALE GENOMIC DNA]</scope>
    <source>
        <strain evidence="1 4">SID8386</strain>
    </source>
</reference>
<dbReference type="RefSeq" id="WP_067589635.1">
    <property type="nucleotide sequence ID" value="NZ_FOWC01000011.1"/>
</dbReference>